<feature type="transmembrane region" description="Helical" evidence="1">
    <location>
        <begin position="6"/>
        <end position="24"/>
    </location>
</feature>
<proteinExistence type="predicted"/>
<evidence type="ECO:0000313" key="4">
    <source>
        <dbReference type="Proteomes" id="UP000250080"/>
    </source>
</evidence>
<gene>
    <name evidence="2" type="ORF">PFR_JS10_1480</name>
    <name evidence="3" type="ORF">PFR_JS23_1570</name>
</gene>
<feature type="transmembrane region" description="Helical" evidence="1">
    <location>
        <begin position="36"/>
        <end position="59"/>
    </location>
</feature>
<dbReference type="AlphaFoldDB" id="A0A2C7AUK0"/>
<protein>
    <submittedName>
        <fullName evidence="2">Uncharacterized protein</fullName>
    </submittedName>
</protein>
<accession>A0A2C7AUK0</accession>
<dbReference type="EMBL" id="LT618793">
    <property type="protein sequence ID" value="SCQ80099.1"/>
    <property type="molecule type" value="Genomic_DNA"/>
</dbReference>
<evidence type="ECO:0000256" key="1">
    <source>
        <dbReference type="SAM" id="Phobius"/>
    </source>
</evidence>
<organism evidence="2">
    <name type="scientific">Propionibacterium freudenreichii</name>
    <dbReference type="NCBI Taxonomy" id="1744"/>
    <lineage>
        <taxon>Bacteria</taxon>
        <taxon>Bacillati</taxon>
        <taxon>Actinomycetota</taxon>
        <taxon>Actinomycetes</taxon>
        <taxon>Propionibacteriales</taxon>
        <taxon>Propionibacteriaceae</taxon>
        <taxon>Propionibacterium</taxon>
    </lineage>
</organism>
<dbReference type="Proteomes" id="UP000250080">
    <property type="component" value="Chromosome I"/>
</dbReference>
<evidence type="ECO:0000313" key="3">
    <source>
        <dbReference type="EMBL" id="SCQ80099.1"/>
    </source>
</evidence>
<keyword evidence="1" id="KW-0472">Membrane</keyword>
<evidence type="ECO:0000313" key="2">
    <source>
        <dbReference type="EMBL" id="SBN39123.1"/>
    </source>
</evidence>
<reference evidence="2" key="1">
    <citation type="submission" date="2016-05" db="EMBL/GenBank/DDBJ databases">
        <authorList>
            <person name="Lavstsen T."/>
            <person name="Jespersen J.S."/>
        </authorList>
    </citation>
    <scope>NUCLEOTIDE SEQUENCE</scope>
    <source>
        <strain evidence="2">PFRJS10</strain>
    </source>
</reference>
<reference evidence="3 4" key="2">
    <citation type="submission" date="2016-09" db="EMBL/GenBank/DDBJ databases">
        <authorList>
            <person name="Laine KS P."/>
        </authorList>
    </citation>
    <scope>NUCLEOTIDE SEQUENCE [LARGE SCALE GENOMIC DNA]</scope>
    <source>
        <strain evidence="3">PFRJS-23</strain>
    </source>
</reference>
<keyword evidence="1" id="KW-1133">Transmembrane helix</keyword>
<name>A0A2C7AUK0_9ACTN</name>
<sequence length="71" mass="7868">MSLSVGEVAILCGWALSVLLSVWFCYRYPVSRIHMVLMLVVAVALPVVGALINTAYVVFNLSRRRSSEPRS</sequence>
<keyword evidence="1" id="KW-0812">Transmembrane</keyword>
<dbReference type="EMBL" id="LT576035">
    <property type="protein sequence ID" value="SBN39123.1"/>
    <property type="molecule type" value="Genomic_DNA"/>
</dbReference>